<evidence type="ECO:0000313" key="2">
    <source>
        <dbReference type="EMBL" id="SEA67906.1"/>
    </source>
</evidence>
<dbReference type="GO" id="GO:0046983">
    <property type="term" value="F:protein dimerization activity"/>
    <property type="evidence" value="ECO:0007669"/>
    <property type="project" value="InterPro"/>
</dbReference>
<dbReference type="PROSITE" id="PS51500">
    <property type="entry name" value="SIN"/>
    <property type="match status" value="1"/>
</dbReference>
<dbReference type="InterPro" id="IPR036281">
    <property type="entry name" value="SinR/SinI_dimer_dom_sf"/>
</dbReference>
<evidence type="ECO:0000259" key="1">
    <source>
        <dbReference type="PROSITE" id="PS51500"/>
    </source>
</evidence>
<dbReference type="RefSeq" id="WP_093044795.1">
    <property type="nucleotide sequence ID" value="NZ_FNQR01000007.1"/>
</dbReference>
<proteinExistence type="predicted"/>
<dbReference type="EMBL" id="FNQR01000007">
    <property type="protein sequence ID" value="SEA67906.1"/>
    <property type="molecule type" value="Genomic_DNA"/>
</dbReference>
<gene>
    <name evidence="2" type="ORF">SAMN05421743_1072</name>
</gene>
<dbReference type="OrthoDB" id="2973152at2"/>
<evidence type="ECO:0000313" key="3">
    <source>
        <dbReference type="Proteomes" id="UP000198584"/>
    </source>
</evidence>
<dbReference type="Proteomes" id="UP000198584">
    <property type="component" value="Unassembled WGS sequence"/>
</dbReference>
<dbReference type="Pfam" id="PF08671">
    <property type="entry name" value="SinI"/>
    <property type="match status" value="1"/>
</dbReference>
<feature type="domain" description="Sin" evidence="1">
    <location>
        <begin position="3"/>
        <end position="41"/>
    </location>
</feature>
<keyword evidence="3" id="KW-1185">Reference proteome</keyword>
<dbReference type="InterPro" id="IPR010981">
    <property type="entry name" value="SinR/SinI_dimer_dom"/>
</dbReference>
<accession>A0A1H4D5T9</accession>
<dbReference type="AlphaFoldDB" id="A0A1H4D5T9"/>
<name>A0A1H4D5T9_9BACI</name>
<dbReference type="SUPFAM" id="SSF47406">
    <property type="entry name" value="SinR repressor dimerisation domain-like"/>
    <property type="match status" value="1"/>
</dbReference>
<sequence length="46" mass="5474">MTISKQQKTEGLDTEWVELMKEARELGMSKDDIRAFFSLIKREKQK</sequence>
<organism evidence="2 3">
    <name type="scientific">Thalassobacillus cyri</name>
    <dbReference type="NCBI Taxonomy" id="571932"/>
    <lineage>
        <taxon>Bacteria</taxon>
        <taxon>Bacillati</taxon>
        <taxon>Bacillota</taxon>
        <taxon>Bacilli</taxon>
        <taxon>Bacillales</taxon>
        <taxon>Bacillaceae</taxon>
        <taxon>Thalassobacillus</taxon>
    </lineage>
</organism>
<reference evidence="2 3" key="1">
    <citation type="submission" date="2016-10" db="EMBL/GenBank/DDBJ databases">
        <authorList>
            <person name="de Groot N.N."/>
        </authorList>
    </citation>
    <scope>NUCLEOTIDE SEQUENCE [LARGE SCALE GENOMIC DNA]</scope>
    <source>
        <strain evidence="2 3">CCM7597</strain>
    </source>
</reference>
<protein>
    <submittedName>
        <fullName evidence="2">Anti-repressor SinI</fullName>
    </submittedName>
</protein>
<dbReference type="GO" id="GO:0006355">
    <property type="term" value="P:regulation of DNA-templated transcription"/>
    <property type="evidence" value="ECO:0007669"/>
    <property type="project" value="InterPro"/>
</dbReference>